<dbReference type="EMBL" id="GIFC01016169">
    <property type="protein sequence ID" value="MXU98252.1"/>
    <property type="molecule type" value="Transcribed_RNA"/>
</dbReference>
<dbReference type="Gene3D" id="3.40.50.150">
    <property type="entry name" value="Vaccinia Virus protein VP39"/>
    <property type="match status" value="1"/>
</dbReference>
<evidence type="ECO:0008006" key="2">
    <source>
        <dbReference type="Google" id="ProtNLM"/>
    </source>
</evidence>
<dbReference type="GO" id="GO:0008276">
    <property type="term" value="F:protein methyltransferase activity"/>
    <property type="evidence" value="ECO:0007669"/>
    <property type="project" value="InterPro"/>
</dbReference>
<dbReference type="PANTHER" id="PTHR23108">
    <property type="entry name" value="METHYLTRANSFERASE-RELATED"/>
    <property type="match status" value="1"/>
</dbReference>
<organism evidence="1">
    <name type="scientific">Ixodes ricinus</name>
    <name type="common">Common tick</name>
    <name type="synonym">Acarus ricinus</name>
    <dbReference type="NCBI Taxonomy" id="34613"/>
    <lineage>
        <taxon>Eukaryota</taxon>
        <taxon>Metazoa</taxon>
        <taxon>Ecdysozoa</taxon>
        <taxon>Arthropoda</taxon>
        <taxon>Chelicerata</taxon>
        <taxon>Arachnida</taxon>
        <taxon>Acari</taxon>
        <taxon>Parasitiformes</taxon>
        <taxon>Ixodida</taxon>
        <taxon>Ixodoidea</taxon>
        <taxon>Ixodidae</taxon>
        <taxon>Ixodinae</taxon>
        <taxon>Ixodes</taxon>
    </lineage>
</organism>
<evidence type="ECO:0000313" key="1">
    <source>
        <dbReference type="EMBL" id="MXU98252.1"/>
    </source>
</evidence>
<dbReference type="Pfam" id="PF10294">
    <property type="entry name" value="Methyltransf_16"/>
    <property type="match status" value="1"/>
</dbReference>
<dbReference type="GO" id="GO:0005634">
    <property type="term" value="C:nucleus"/>
    <property type="evidence" value="ECO:0007669"/>
    <property type="project" value="TreeGrafter"/>
</dbReference>
<dbReference type="CDD" id="cd02440">
    <property type="entry name" value="AdoMet_MTases"/>
    <property type="match status" value="1"/>
</dbReference>
<accession>A0A6B0V8D1</accession>
<dbReference type="InterPro" id="IPR029063">
    <property type="entry name" value="SAM-dependent_MTases_sf"/>
</dbReference>
<dbReference type="PANTHER" id="PTHR23108:SF0">
    <property type="entry name" value="METHYLTRANSFERASE-LIKE PROTEIN 22"/>
    <property type="match status" value="1"/>
</dbReference>
<dbReference type="InterPro" id="IPR019410">
    <property type="entry name" value="Methyltransf_16"/>
</dbReference>
<dbReference type="AlphaFoldDB" id="A0A6B0V8D1"/>
<dbReference type="InterPro" id="IPR038899">
    <property type="entry name" value="METTL22"/>
</dbReference>
<reference evidence="1" key="1">
    <citation type="submission" date="2019-12" db="EMBL/GenBank/DDBJ databases">
        <title>An insight into the sialome of adult female Ixodes ricinus ticks feeding for 6 days.</title>
        <authorList>
            <person name="Perner J."/>
            <person name="Ribeiro J.M.C."/>
        </authorList>
    </citation>
    <scope>NUCLEOTIDE SEQUENCE</scope>
    <source>
        <strain evidence="1">Semi-engorged</strain>
        <tissue evidence="1">Salivary glands</tissue>
    </source>
</reference>
<name>A0A6B0V8D1_IXORI</name>
<protein>
    <recommendedName>
        <fullName evidence="2">Methyltransferase-like protein 22</fullName>
    </recommendedName>
</protein>
<proteinExistence type="predicted"/>
<sequence length="322" mass="36236">MQDGEVVVSEVHVDSDNMLMPDDPLLRLVPATLRKRLQVGRSRLLVDWFACGKDVEEEGGGDLALDDDGDLAVPRLRRRVTLQIDHFLSSTLEGVGLQVWKASLLLSDFLLDRGLEVLGGRGCLELGCGAGLCGLVAAAFADWVYCTDARDEVLALCQRNLNSNEAFYDVLGADDRQPRVHVRRLDWAHGPPLEGELPGGPWDWTSRDLDNLSRVRVFLAADVVYDDSLTDHLFDLLCRLATREDQLVYLAQERRVNFSLSLLEVASPAHTHLCHWLERLRGTGWRVDQLDTSFPQRLHPYSRDDYLELWRLQPPCASVMPA</sequence>
<dbReference type="SUPFAM" id="SSF53335">
    <property type="entry name" value="S-adenosyl-L-methionine-dependent methyltransferases"/>
    <property type="match status" value="1"/>
</dbReference>